<accession>A0A5M8PRW0</accession>
<evidence type="ECO:0000256" key="1">
    <source>
        <dbReference type="SAM" id="MobiDB-lite"/>
    </source>
</evidence>
<reference evidence="2 3" key="1">
    <citation type="submission" date="2019-09" db="EMBL/GenBank/DDBJ databases">
        <title>The hologenome of the rock-dwelling lichen Lasallia pustulata.</title>
        <authorList>
            <person name="Greshake Tzovaras B."/>
            <person name="Segers F."/>
            <person name="Bicker A."/>
            <person name="Dal Grande F."/>
            <person name="Otte J."/>
            <person name="Hankeln T."/>
            <person name="Schmitt I."/>
            <person name="Ebersberger I."/>
        </authorList>
    </citation>
    <scope>NUCLEOTIDE SEQUENCE [LARGE SCALE GENOMIC DNA]</scope>
    <source>
        <strain evidence="2">A1-1</strain>
    </source>
</reference>
<feature type="region of interest" description="Disordered" evidence="1">
    <location>
        <begin position="50"/>
        <end position="189"/>
    </location>
</feature>
<gene>
    <name evidence="2" type="ORF">FRX48_04425</name>
</gene>
<comment type="caution">
    <text evidence="2">The sequence shown here is derived from an EMBL/GenBank/DDBJ whole genome shotgun (WGS) entry which is preliminary data.</text>
</comment>
<dbReference type="EMBL" id="VXIT01000006">
    <property type="protein sequence ID" value="KAA6412273.1"/>
    <property type="molecule type" value="Genomic_DNA"/>
</dbReference>
<organism evidence="2 3">
    <name type="scientific">Lasallia pustulata</name>
    <dbReference type="NCBI Taxonomy" id="136370"/>
    <lineage>
        <taxon>Eukaryota</taxon>
        <taxon>Fungi</taxon>
        <taxon>Dikarya</taxon>
        <taxon>Ascomycota</taxon>
        <taxon>Pezizomycotina</taxon>
        <taxon>Lecanoromycetes</taxon>
        <taxon>OSLEUM clade</taxon>
        <taxon>Umbilicariomycetidae</taxon>
        <taxon>Umbilicariales</taxon>
        <taxon>Umbilicariaceae</taxon>
        <taxon>Lasallia</taxon>
    </lineage>
</organism>
<feature type="compositionally biased region" description="Pro residues" evidence="1">
    <location>
        <begin position="150"/>
        <end position="168"/>
    </location>
</feature>
<feature type="region of interest" description="Disordered" evidence="1">
    <location>
        <begin position="226"/>
        <end position="250"/>
    </location>
</feature>
<feature type="compositionally biased region" description="Low complexity" evidence="1">
    <location>
        <begin position="137"/>
        <end position="149"/>
    </location>
</feature>
<feature type="compositionally biased region" description="Basic and acidic residues" evidence="1">
    <location>
        <begin position="114"/>
        <end position="124"/>
    </location>
</feature>
<dbReference type="Proteomes" id="UP000324767">
    <property type="component" value="Unassembled WGS sequence"/>
</dbReference>
<protein>
    <submittedName>
        <fullName evidence="2">Uncharacterized protein</fullName>
    </submittedName>
</protein>
<dbReference type="AlphaFoldDB" id="A0A5M8PRW0"/>
<feature type="compositionally biased region" description="Low complexity" evidence="1">
    <location>
        <begin position="90"/>
        <end position="104"/>
    </location>
</feature>
<evidence type="ECO:0000313" key="2">
    <source>
        <dbReference type="EMBL" id="KAA6412273.1"/>
    </source>
</evidence>
<proteinExistence type="predicted"/>
<sequence>MLLPSALPCDVVRPTHSHTHLRFSSTSAPPSPLTTGIYTTCLALQLLLSAPTSSPTPRSPPPPNPQTHPPKPHRPSPQSAHNAARALAGQRSPAPAPASQTAPRLHPPSSPSPETRRAPRDPTTPDRYSTPKRRRLLPLGLAASGSAAPCPQPPRASRPPAELSPPPAELVRSTVPHTPPTAAAPASASASGLRSAASADHRLVSLILSTLDLSRREWDGCARRLGRGRDGMGRGRGKGRERGRGENVWK</sequence>
<name>A0A5M8PRW0_9LECA</name>
<evidence type="ECO:0000313" key="3">
    <source>
        <dbReference type="Proteomes" id="UP000324767"/>
    </source>
</evidence>
<feature type="compositionally biased region" description="Pro residues" evidence="1">
    <location>
        <begin position="57"/>
        <end position="69"/>
    </location>
</feature>